<evidence type="ECO:0000256" key="9">
    <source>
        <dbReference type="SAM" id="Phobius"/>
    </source>
</evidence>
<keyword evidence="4 9" id="KW-0812">Transmembrane</keyword>
<organism evidence="10 11">
    <name type="scientific">Georgenia subflava</name>
    <dbReference type="NCBI Taxonomy" id="1622177"/>
    <lineage>
        <taxon>Bacteria</taxon>
        <taxon>Bacillati</taxon>
        <taxon>Actinomycetota</taxon>
        <taxon>Actinomycetes</taxon>
        <taxon>Micrococcales</taxon>
        <taxon>Bogoriellaceae</taxon>
        <taxon>Georgenia</taxon>
    </lineage>
</organism>
<keyword evidence="7 9" id="KW-0472">Membrane</keyword>
<accession>A0A6N7EMP7</accession>
<keyword evidence="3" id="KW-1003">Cell membrane</keyword>
<gene>
    <name evidence="10" type="ORF">GB881_15185</name>
</gene>
<evidence type="ECO:0000256" key="6">
    <source>
        <dbReference type="ARBA" id="ARBA00022989"/>
    </source>
</evidence>
<keyword evidence="2" id="KW-0813">Transport</keyword>
<evidence type="ECO:0000256" key="8">
    <source>
        <dbReference type="ARBA" id="ARBA00037998"/>
    </source>
</evidence>
<feature type="transmembrane region" description="Helical" evidence="9">
    <location>
        <begin position="33"/>
        <end position="51"/>
    </location>
</feature>
<feature type="transmembrane region" description="Helical" evidence="9">
    <location>
        <begin position="57"/>
        <end position="79"/>
    </location>
</feature>
<evidence type="ECO:0000256" key="7">
    <source>
        <dbReference type="ARBA" id="ARBA00023136"/>
    </source>
</evidence>
<comment type="subcellular location">
    <subcellularLocation>
        <location evidence="1">Cell membrane</location>
        <topology evidence="1">Multi-pass membrane protein</topology>
    </subcellularLocation>
</comment>
<dbReference type="PANTHER" id="PTHR11795">
    <property type="entry name" value="BRANCHED-CHAIN AMINO ACID TRANSPORT SYSTEM PERMEASE PROTEIN LIVH"/>
    <property type="match status" value="1"/>
</dbReference>
<evidence type="ECO:0000313" key="11">
    <source>
        <dbReference type="Proteomes" id="UP000437709"/>
    </source>
</evidence>
<dbReference type="GO" id="GO:0006865">
    <property type="term" value="P:amino acid transport"/>
    <property type="evidence" value="ECO:0007669"/>
    <property type="project" value="UniProtKB-KW"/>
</dbReference>
<dbReference type="PANTHER" id="PTHR11795:SF447">
    <property type="entry name" value="ABC TRANSPORTER PERMEASE PROTEIN"/>
    <property type="match status" value="1"/>
</dbReference>
<feature type="transmembrane region" description="Helical" evidence="9">
    <location>
        <begin position="129"/>
        <end position="153"/>
    </location>
</feature>
<dbReference type="GO" id="GO:0022857">
    <property type="term" value="F:transmembrane transporter activity"/>
    <property type="evidence" value="ECO:0007669"/>
    <property type="project" value="InterPro"/>
</dbReference>
<comment type="caution">
    <text evidence="10">The sequence shown here is derived from an EMBL/GenBank/DDBJ whole genome shotgun (WGS) entry which is preliminary data.</text>
</comment>
<feature type="transmembrane region" description="Helical" evidence="9">
    <location>
        <begin position="214"/>
        <end position="234"/>
    </location>
</feature>
<dbReference type="CDD" id="cd06582">
    <property type="entry name" value="TM_PBP1_LivH_like"/>
    <property type="match status" value="1"/>
</dbReference>
<dbReference type="RefSeq" id="WP_152196850.1">
    <property type="nucleotide sequence ID" value="NZ_VUKD01000009.1"/>
</dbReference>
<keyword evidence="11" id="KW-1185">Reference proteome</keyword>
<keyword evidence="6 9" id="KW-1133">Transmembrane helix</keyword>
<evidence type="ECO:0000256" key="1">
    <source>
        <dbReference type="ARBA" id="ARBA00004651"/>
    </source>
</evidence>
<feature type="transmembrane region" description="Helical" evidence="9">
    <location>
        <begin position="184"/>
        <end position="202"/>
    </location>
</feature>
<dbReference type="AlphaFoldDB" id="A0A6N7EMP7"/>
<evidence type="ECO:0000256" key="5">
    <source>
        <dbReference type="ARBA" id="ARBA00022970"/>
    </source>
</evidence>
<keyword evidence="5" id="KW-0029">Amino-acid transport</keyword>
<comment type="similarity">
    <text evidence="8">Belongs to the binding-protein-dependent transport system permease family. LivHM subfamily.</text>
</comment>
<reference evidence="10 11" key="1">
    <citation type="submission" date="2019-10" db="EMBL/GenBank/DDBJ databases">
        <title>Georgenia wutianyii sp. nov. and Georgenia yuyongxinii sp. nov. isolated from plateau pika (Ochotona curzoniae) in the Qinghai-Tibet plateau of China.</title>
        <authorList>
            <person name="Tian Z."/>
        </authorList>
    </citation>
    <scope>NUCLEOTIDE SEQUENCE [LARGE SCALE GENOMIC DNA]</scope>
    <source>
        <strain evidence="10 11">JCM 19765</strain>
    </source>
</reference>
<dbReference type="GO" id="GO:0005886">
    <property type="term" value="C:plasma membrane"/>
    <property type="evidence" value="ECO:0007669"/>
    <property type="project" value="UniProtKB-SubCell"/>
</dbReference>
<dbReference type="Pfam" id="PF02653">
    <property type="entry name" value="BPD_transp_2"/>
    <property type="match status" value="1"/>
</dbReference>
<sequence length="282" mass="29714">MSGLALDSISTGAILIVVVSGMLLVFGMMRIINFAHGAFMTIGAYGTVVGAQIGLSYWWALCLSVAGAMVVAMAVEPIIIRRLYGRPLDMILATWGLNLIIVQLLVLYFGRGTYVSGSPGIGAIDFGGVTYSGFRLVLVIAALAICAIFMLVLKRTRAGLLARAVIMDEHLTESLGIDSKMVRFVTFTLGSAMAGLAGGLVAPLLSVDPTLGNYWLLIAFMLSLLVGVSIRGLLLTGLVFGTAQVLVGTLLNATVATLVVPLLVVTVLRFRPAGFARQATTF</sequence>
<feature type="transmembrane region" description="Helical" evidence="9">
    <location>
        <begin position="91"/>
        <end position="109"/>
    </location>
</feature>
<dbReference type="EMBL" id="WHPC01000076">
    <property type="protein sequence ID" value="MPV38363.1"/>
    <property type="molecule type" value="Genomic_DNA"/>
</dbReference>
<dbReference type="Proteomes" id="UP000437709">
    <property type="component" value="Unassembled WGS sequence"/>
</dbReference>
<evidence type="ECO:0000256" key="3">
    <source>
        <dbReference type="ARBA" id="ARBA00022475"/>
    </source>
</evidence>
<feature type="transmembrane region" description="Helical" evidence="9">
    <location>
        <begin position="6"/>
        <end position="26"/>
    </location>
</feature>
<dbReference type="InterPro" id="IPR001851">
    <property type="entry name" value="ABC_transp_permease"/>
</dbReference>
<name>A0A6N7EMP7_9MICO</name>
<proteinExistence type="inferred from homology"/>
<feature type="transmembrane region" description="Helical" evidence="9">
    <location>
        <begin position="246"/>
        <end position="268"/>
    </location>
</feature>
<evidence type="ECO:0000313" key="10">
    <source>
        <dbReference type="EMBL" id="MPV38363.1"/>
    </source>
</evidence>
<evidence type="ECO:0000256" key="4">
    <source>
        <dbReference type="ARBA" id="ARBA00022692"/>
    </source>
</evidence>
<dbReference type="InterPro" id="IPR052157">
    <property type="entry name" value="BCAA_transport_permease"/>
</dbReference>
<protein>
    <submittedName>
        <fullName evidence="10">Branched-chain amino acid ABC transporter permease</fullName>
    </submittedName>
</protein>
<evidence type="ECO:0000256" key="2">
    <source>
        <dbReference type="ARBA" id="ARBA00022448"/>
    </source>
</evidence>